<dbReference type="AlphaFoldDB" id="A0A9P5XBI4"/>
<proteinExistence type="predicted"/>
<dbReference type="EMBL" id="MU151254">
    <property type="protein sequence ID" value="KAF9446281.1"/>
    <property type="molecule type" value="Genomic_DNA"/>
</dbReference>
<reference evidence="1" key="1">
    <citation type="submission" date="2020-11" db="EMBL/GenBank/DDBJ databases">
        <authorList>
            <consortium name="DOE Joint Genome Institute"/>
            <person name="Ahrendt S."/>
            <person name="Riley R."/>
            <person name="Andreopoulos W."/>
            <person name="Labutti K."/>
            <person name="Pangilinan J."/>
            <person name="Ruiz-Duenas F.J."/>
            <person name="Barrasa J.M."/>
            <person name="Sanchez-Garcia M."/>
            <person name="Camarero S."/>
            <person name="Miyauchi S."/>
            <person name="Serrano A."/>
            <person name="Linde D."/>
            <person name="Babiker R."/>
            <person name="Drula E."/>
            <person name="Ayuso-Fernandez I."/>
            <person name="Pacheco R."/>
            <person name="Padilla G."/>
            <person name="Ferreira P."/>
            <person name="Barriuso J."/>
            <person name="Kellner H."/>
            <person name="Castanera R."/>
            <person name="Alfaro M."/>
            <person name="Ramirez L."/>
            <person name="Pisabarro A.G."/>
            <person name="Kuo A."/>
            <person name="Tritt A."/>
            <person name="Lipzen A."/>
            <person name="He G."/>
            <person name="Yan M."/>
            <person name="Ng V."/>
            <person name="Cullen D."/>
            <person name="Martin F."/>
            <person name="Rosso M.-N."/>
            <person name="Henrissat B."/>
            <person name="Hibbett D."/>
            <person name="Martinez A.T."/>
            <person name="Grigoriev I.V."/>
        </authorList>
    </citation>
    <scope>NUCLEOTIDE SEQUENCE</scope>
    <source>
        <strain evidence="1">MF-IS2</strain>
    </source>
</reference>
<sequence length="207" mass="22730">MSINIHFASGSLAPLTHGKLSSNLSAAPYTAFPNSKGLYLWNPHALTPVSSDPVTKRNHDASTRCSRQEAILASTTQFFSSHYISFPTFLITHIPSFRVIISASLIHRSCLFGPIIEQFPAIINGEAGTPQREWFKTYGGGRGIVKVVGPVGAERVIFCNDNVMGTLSLKGNVFARTTASARRCLMTWKINHMMDHLIKVDMVNVIV</sequence>
<name>A0A9P5XBI4_9AGAR</name>
<organism evidence="1 2">
    <name type="scientific">Macrolepiota fuliginosa MF-IS2</name>
    <dbReference type="NCBI Taxonomy" id="1400762"/>
    <lineage>
        <taxon>Eukaryota</taxon>
        <taxon>Fungi</taxon>
        <taxon>Dikarya</taxon>
        <taxon>Basidiomycota</taxon>
        <taxon>Agaricomycotina</taxon>
        <taxon>Agaricomycetes</taxon>
        <taxon>Agaricomycetidae</taxon>
        <taxon>Agaricales</taxon>
        <taxon>Agaricineae</taxon>
        <taxon>Agaricaceae</taxon>
        <taxon>Macrolepiota</taxon>
    </lineage>
</organism>
<evidence type="ECO:0000313" key="2">
    <source>
        <dbReference type="Proteomes" id="UP000807342"/>
    </source>
</evidence>
<comment type="caution">
    <text evidence="1">The sequence shown here is derived from an EMBL/GenBank/DDBJ whole genome shotgun (WGS) entry which is preliminary data.</text>
</comment>
<gene>
    <name evidence="1" type="ORF">P691DRAFT_784101</name>
</gene>
<evidence type="ECO:0000313" key="1">
    <source>
        <dbReference type="EMBL" id="KAF9446281.1"/>
    </source>
</evidence>
<keyword evidence="2" id="KW-1185">Reference proteome</keyword>
<protein>
    <submittedName>
        <fullName evidence="1">Uncharacterized protein</fullName>
    </submittedName>
</protein>
<accession>A0A9P5XBI4</accession>
<dbReference type="Proteomes" id="UP000807342">
    <property type="component" value="Unassembled WGS sequence"/>
</dbReference>